<evidence type="ECO:0000313" key="2">
    <source>
        <dbReference type="Proteomes" id="UP000543598"/>
    </source>
</evidence>
<comment type="caution">
    <text evidence="1">The sequence shown here is derived from an EMBL/GenBank/DDBJ whole genome shotgun (WGS) entry which is preliminary data.</text>
</comment>
<dbReference type="Proteomes" id="UP000543598">
    <property type="component" value="Unassembled WGS sequence"/>
</dbReference>
<evidence type="ECO:0000313" key="1">
    <source>
        <dbReference type="EMBL" id="NNH03998.1"/>
    </source>
</evidence>
<dbReference type="AlphaFoldDB" id="A0A7Y2Q052"/>
<dbReference type="RefSeq" id="WP_167036722.1">
    <property type="nucleotide sequence ID" value="NZ_BAAANA010000001.1"/>
</dbReference>
<proteinExistence type="predicted"/>
<organism evidence="1 2">
    <name type="scientific">Microbacterium ulmi</name>
    <dbReference type="NCBI Taxonomy" id="179095"/>
    <lineage>
        <taxon>Bacteria</taxon>
        <taxon>Bacillati</taxon>
        <taxon>Actinomycetota</taxon>
        <taxon>Actinomycetes</taxon>
        <taxon>Micrococcales</taxon>
        <taxon>Microbacteriaceae</taxon>
        <taxon>Microbacterium</taxon>
    </lineage>
</organism>
<name>A0A7Y2Q052_9MICO</name>
<sequence length="92" mass="9444">MTDLVVDVVQLRRISANLATAPDQVSFDGSQIGDLSASLGSPLVAAAVVTATSEQRVRAEAVALSLRDVAAAPSDAASSFEAADRRLSQDVC</sequence>
<dbReference type="EMBL" id="JABEMB010000011">
    <property type="protein sequence ID" value="NNH03998.1"/>
    <property type="molecule type" value="Genomic_DNA"/>
</dbReference>
<gene>
    <name evidence="1" type="ORF">HLA99_09080</name>
</gene>
<keyword evidence="2" id="KW-1185">Reference proteome</keyword>
<reference evidence="1 2" key="1">
    <citation type="submission" date="2020-05" db="EMBL/GenBank/DDBJ databases">
        <title>MicrobeNet Type strains.</title>
        <authorList>
            <person name="Nicholson A.C."/>
        </authorList>
    </citation>
    <scope>NUCLEOTIDE SEQUENCE [LARGE SCALE GENOMIC DNA]</scope>
    <source>
        <strain evidence="1 2">JCM 14282</strain>
    </source>
</reference>
<protein>
    <submittedName>
        <fullName evidence="1">Uncharacterized protein</fullName>
    </submittedName>
</protein>
<accession>A0A7Y2Q052</accession>